<keyword evidence="3" id="KW-0328">Glycosyltransferase</keyword>
<keyword evidence="2 3" id="KW-0808">Transferase</keyword>
<dbReference type="FunFam" id="3.40.50.2000:FF:000019">
    <property type="entry name" value="Glycosyltransferase"/>
    <property type="match status" value="1"/>
</dbReference>
<accession>A0A835UJB9</accession>
<dbReference type="Pfam" id="PF00201">
    <property type="entry name" value="UDPGT"/>
    <property type="match status" value="1"/>
</dbReference>
<evidence type="ECO:0000256" key="4">
    <source>
        <dbReference type="RuleBase" id="RU362057"/>
    </source>
</evidence>
<organism evidence="5 6">
    <name type="scientific">Vanilla planifolia</name>
    <name type="common">Vanilla</name>
    <dbReference type="NCBI Taxonomy" id="51239"/>
    <lineage>
        <taxon>Eukaryota</taxon>
        <taxon>Viridiplantae</taxon>
        <taxon>Streptophyta</taxon>
        <taxon>Embryophyta</taxon>
        <taxon>Tracheophyta</taxon>
        <taxon>Spermatophyta</taxon>
        <taxon>Magnoliopsida</taxon>
        <taxon>Liliopsida</taxon>
        <taxon>Asparagales</taxon>
        <taxon>Orchidaceae</taxon>
        <taxon>Vanilloideae</taxon>
        <taxon>Vanilleae</taxon>
        <taxon>Vanilla</taxon>
    </lineage>
</organism>
<dbReference type="EMBL" id="JADCNL010000011">
    <property type="protein sequence ID" value="KAG0461501.1"/>
    <property type="molecule type" value="Genomic_DNA"/>
</dbReference>
<evidence type="ECO:0000256" key="2">
    <source>
        <dbReference type="ARBA" id="ARBA00022679"/>
    </source>
</evidence>
<keyword evidence="6" id="KW-1185">Reference proteome</keyword>
<proteinExistence type="inferred from homology"/>
<protein>
    <recommendedName>
        <fullName evidence="4">Glycosyltransferase</fullName>
        <ecNumber evidence="4">2.4.1.-</ecNumber>
    </recommendedName>
</protein>
<dbReference type="OrthoDB" id="1163429at2759"/>
<sequence>MEQPAHFLVITFPAQGHLNPALHLAKCLACLPNARVTFSTGAFAHRVMFPSSPEAEVDDGLLTYIPFADGSSGKTNAHDKDLRNFVEQVRRLGSQHFDSILRDLAARGRPVTLVIHTIMLQWASDVARDLGISSTLYWIQAATVLGIYHHFFNGHKAYILSHAKNPSLPISLPGLPPFQFRDLPDSLLVTDPTEFLFGIFEAFREVFNALSRSHRPKVLVNSFDELEASELSSMGEYMELITVGPVMPEDAEKTDTTADIFEQDEKDYMDWLNSQAERSVVYVSFGSVHKMVKEDVEGISRGLRESKRPYLWVVRKDGKEEGLELEEEDEAEKNNGLVVAWCSQLKVLAHSAVGCFVTHCGWNSTLEGLVSGVPAVAIPKWSDQHLNARMMERWGTAVRAEEGEDGRVGADELRRCLDVVMGQGVNGVEIRRKAEWWKKRAREAFSDDGSSGRNLRSFVEEVICRMPSSPLSIEEINQ</sequence>
<comment type="caution">
    <text evidence="5">The sequence shown here is derived from an EMBL/GenBank/DDBJ whole genome shotgun (WGS) entry which is preliminary data.</text>
</comment>
<evidence type="ECO:0000313" key="6">
    <source>
        <dbReference type="Proteomes" id="UP000636800"/>
    </source>
</evidence>
<evidence type="ECO:0000256" key="1">
    <source>
        <dbReference type="ARBA" id="ARBA00009995"/>
    </source>
</evidence>
<evidence type="ECO:0000313" key="5">
    <source>
        <dbReference type="EMBL" id="KAG0461501.1"/>
    </source>
</evidence>
<dbReference type="PANTHER" id="PTHR11926">
    <property type="entry name" value="GLUCOSYL/GLUCURONOSYL TRANSFERASES"/>
    <property type="match status" value="1"/>
</dbReference>
<dbReference type="InterPro" id="IPR035595">
    <property type="entry name" value="UDP_glycos_trans_CS"/>
</dbReference>
<gene>
    <name evidence="5" type="ORF">HPP92_021798</name>
</gene>
<dbReference type="PROSITE" id="PS00375">
    <property type="entry name" value="UDPGT"/>
    <property type="match status" value="1"/>
</dbReference>
<dbReference type="AlphaFoldDB" id="A0A835UJB9"/>
<comment type="similarity">
    <text evidence="1 3">Belongs to the UDP-glycosyltransferase family.</text>
</comment>
<dbReference type="Proteomes" id="UP000636800">
    <property type="component" value="Chromosome 11"/>
</dbReference>
<dbReference type="Gene3D" id="3.40.50.2000">
    <property type="entry name" value="Glycogen Phosphorylase B"/>
    <property type="match status" value="2"/>
</dbReference>
<dbReference type="EC" id="2.4.1.-" evidence="4"/>
<dbReference type="GO" id="GO:0080043">
    <property type="term" value="F:quercetin 3-O-glucosyltransferase activity"/>
    <property type="evidence" value="ECO:0007669"/>
    <property type="project" value="TreeGrafter"/>
</dbReference>
<dbReference type="InterPro" id="IPR002213">
    <property type="entry name" value="UDP_glucos_trans"/>
</dbReference>
<dbReference type="PANTHER" id="PTHR11926:SF1534">
    <property type="entry name" value="GLYCOSYLTRANSFERASE"/>
    <property type="match status" value="1"/>
</dbReference>
<dbReference type="GO" id="GO:0080044">
    <property type="term" value="F:quercetin 7-O-glucosyltransferase activity"/>
    <property type="evidence" value="ECO:0007669"/>
    <property type="project" value="TreeGrafter"/>
</dbReference>
<dbReference type="SUPFAM" id="SSF53756">
    <property type="entry name" value="UDP-Glycosyltransferase/glycogen phosphorylase"/>
    <property type="match status" value="1"/>
</dbReference>
<dbReference type="CDD" id="cd03784">
    <property type="entry name" value="GT1_Gtf-like"/>
    <property type="match status" value="1"/>
</dbReference>
<evidence type="ECO:0000256" key="3">
    <source>
        <dbReference type="RuleBase" id="RU003718"/>
    </source>
</evidence>
<reference evidence="5 6" key="1">
    <citation type="journal article" date="2020" name="Nat. Food">
        <title>A phased Vanilla planifolia genome enables genetic improvement of flavour and production.</title>
        <authorList>
            <person name="Hasing T."/>
            <person name="Tang H."/>
            <person name="Brym M."/>
            <person name="Khazi F."/>
            <person name="Huang T."/>
            <person name="Chambers A.H."/>
        </authorList>
    </citation>
    <scope>NUCLEOTIDE SEQUENCE [LARGE SCALE GENOMIC DNA]</scope>
    <source>
        <tissue evidence="5">Leaf</tissue>
    </source>
</reference>
<name>A0A835UJB9_VANPL</name>